<feature type="region of interest" description="Disordered" evidence="1">
    <location>
        <begin position="152"/>
        <end position="308"/>
    </location>
</feature>
<sequence length="308" mass="32462">MLSASPRCKGHMTVACFTALCIKADSGVIQAQLKNHSRLCYAHLLKEYKSKEILLHFLQSAGLLRCRSLGKSTFYTPYTTPRLNFLSFYNSIEMVKLSAAALAVIALAAANTMALPRHYNARDVDIHAGPSTPQILSATVTQSAIASAKSGVHAGSWNGTHPHNGTVHGPHNGTHPHHHNNGTHPHQGSKNGTHTRPVGKQRIGTTRPNKKPVSSSPSSTAIPSSSGMMQIDGNTYTAGTKIGASNSTESEAATHNADNSTLDIKGSGNGTIKLGDNELPGGSNIHETNVSEGDGATSTESNSTFQVN</sequence>
<dbReference type="Proteomes" id="UP000518752">
    <property type="component" value="Unassembled WGS sequence"/>
</dbReference>
<feature type="compositionally biased region" description="Polar residues" evidence="1">
    <location>
        <begin position="285"/>
        <end position="308"/>
    </location>
</feature>
<accession>A0A8H5HIB0</accession>
<proteinExistence type="predicted"/>
<organism evidence="2 3">
    <name type="scientific">Collybiopsis confluens</name>
    <dbReference type="NCBI Taxonomy" id="2823264"/>
    <lineage>
        <taxon>Eukaryota</taxon>
        <taxon>Fungi</taxon>
        <taxon>Dikarya</taxon>
        <taxon>Basidiomycota</taxon>
        <taxon>Agaricomycotina</taxon>
        <taxon>Agaricomycetes</taxon>
        <taxon>Agaricomycetidae</taxon>
        <taxon>Agaricales</taxon>
        <taxon>Marasmiineae</taxon>
        <taxon>Omphalotaceae</taxon>
        <taxon>Collybiopsis</taxon>
    </lineage>
</organism>
<evidence type="ECO:0000256" key="1">
    <source>
        <dbReference type="SAM" id="MobiDB-lite"/>
    </source>
</evidence>
<feature type="compositionally biased region" description="Polar residues" evidence="1">
    <location>
        <begin position="232"/>
        <end position="262"/>
    </location>
</feature>
<dbReference type="AlphaFoldDB" id="A0A8H5HIB0"/>
<feature type="compositionally biased region" description="Low complexity" evidence="1">
    <location>
        <begin position="212"/>
        <end position="226"/>
    </location>
</feature>
<keyword evidence="3" id="KW-1185">Reference proteome</keyword>
<dbReference type="EMBL" id="JAACJN010000046">
    <property type="protein sequence ID" value="KAF5383878.1"/>
    <property type="molecule type" value="Genomic_DNA"/>
</dbReference>
<protein>
    <submittedName>
        <fullName evidence="2">Uncharacterized protein</fullName>
    </submittedName>
</protein>
<evidence type="ECO:0000313" key="3">
    <source>
        <dbReference type="Proteomes" id="UP000518752"/>
    </source>
</evidence>
<reference evidence="2 3" key="1">
    <citation type="journal article" date="2020" name="ISME J.">
        <title>Uncovering the hidden diversity of litter-decomposition mechanisms in mushroom-forming fungi.</title>
        <authorList>
            <person name="Floudas D."/>
            <person name="Bentzer J."/>
            <person name="Ahren D."/>
            <person name="Johansson T."/>
            <person name="Persson P."/>
            <person name="Tunlid A."/>
        </authorList>
    </citation>
    <scope>NUCLEOTIDE SEQUENCE [LARGE SCALE GENOMIC DNA]</scope>
    <source>
        <strain evidence="2 3">CBS 406.79</strain>
    </source>
</reference>
<feature type="compositionally biased region" description="Low complexity" evidence="1">
    <location>
        <begin position="158"/>
        <end position="173"/>
    </location>
</feature>
<gene>
    <name evidence="2" type="ORF">D9757_007419</name>
</gene>
<name>A0A8H5HIB0_9AGAR</name>
<evidence type="ECO:0000313" key="2">
    <source>
        <dbReference type="EMBL" id="KAF5383878.1"/>
    </source>
</evidence>
<comment type="caution">
    <text evidence="2">The sequence shown here is derived from an EMBL/GenBank/DDBJ whole genome shotgun (WGS) entry which is preliminary data.</text>
</comment>